<sequence>MPADLPDFHWHLTARPWQPVTTPDSEWLSSMEKAVRAMAPMQQWDPADPANVMNGAIIDPIDKKEIQYATPLFAFNIAVLYQKGHVIDLLPQAARALDRCTLDISDGPANDWHGEFFCAAMVKALRIFSPLEGKFPDFTPERMKKWRERMSSDRTHFMNMKVKQNWRTFAMKGEWLRQQDGYITDGVKWNEANWTEKSEGGQRDRFRRDPHFFLYHDETANPETFAYNGATTANLLDMLENGYDGASAADMRETIRRNLQASLLMMSGSGEAPGGGRTGEHIWDDTVYANAFELIAQASKREGKEQLAGQFRHASQLLLESHSRFQQESGLFSITKNAFPPAMKNRYATWSGIANYEGFTLTCLGETLLARKSDIPQQPTPSEIGGYVATLDPTFANTFLNAGGMQAQLCTRGETDAYGGVQWHVLGITRFSRTGWDGRLGPGAGHVNPDFSDGVSFAPCFLEDGKWKRVCLEPKRFEGRFEPEFVHPLLTRGTFTIAPVSGQSGPSFAMRLTLTPDGARVETARTSGTNEFGVTWPLFEFDGKTMLDTRITDKSATTSYPPASTMFATTQAEQAAISGGAVVTDRPGLYGTGAVKFPASGGSLEWKGIDGAKGGQTRLGFRYSLGIDPKTSRHGKLTVNGGSPRDVLFPSTGGREFWHQVELPVTLAPGTANTAKLEFTDEGAVIDELRFHLISAPMTEPDQQNFIALDDDHHLDTSEPSVRGGYGDFKPVRVTSLAGKVVDTFVYPRSAGDPDAESVRASFKRDGKDFTSVLGRVKGTLYVGRTSAGGVGNAIDLDGDGTDDASFSESCGFILQLKDGKILRLEADRAVKARIAGKEVALTAYTPVSFE</sequence>
<protein>
    <recommendedName>
        <fullName evidence="1">CBM6 domain-containing protein</fullName>
    </recommendedName>
</protein>
<comment type="caution">
    <text evidence="2">The sequence shown here is derived from an EMBL/GenBank/DDBJ whole genome shotgun (WGS) entry which is preliminary data.</text>
</comment>
<organism evidence="2 3">
    <name type="scientific">Luteolibacter soli</name>
    <dbReference type="NCBI Taxonomy" id="3135280"/>
    <lineage>
        <taxon>Bacteria</taxon>
        <taxon>Pseudomonadati</taxon>
        <taxon>Verrucomicrobiota</taxon>
        <taxon>Verrucomicrobiia</taxon>
        <taxon>Verrucomicrobiales</taxon>
        <taxon>Verrucomicrobiaceae</taxon>
        <taxon>Luteolibacter</taxon>
    </lineage>
</organism>
<dbReference type="InterPro" id="IPR008979">
    <property type="entry name" value="Galactose-bd-like_sf"/>
</dbReference>
<evidence type="ECO:0000313" key="2">
    <source>
        <dbReference type="EMBL" id="MEK7952438.1"/>
    </source>
</evidence>
<proteinExistence type="predicted"/>
<keyword evidence="3" id="KW-1185">Reference proteome</keyword>
<gene>
    <name evidence="2" type="ORF">WKV53_18140</name>
</gene>
<evidence type="ECO:0000313" key="3">
    <source>
        <dbReference type="Proteomes" id="UP001371305"/>
    </source>
</evidence>
<dbReference type="Gene3D" id="2.60.120.260">
    <property type="entry name" value="Galactose-binding domain-like"/>
    <property type="match status" value="1"/>
</dbReference>
<feature type="domain" description="CBM6" evidence="1">
    <location>
        <begin position="568"/>
        <end position="692"/>
    </location>
</feature>
<accession>A0ABU9AXF6</accession>
<dbReference type="EMBL" id="JBBUKT010000007">
    <property type="protein sequence ID" value="MEK7952438.1"/>
    <property type="molecule type" value="Genomic_DNA"/>
</dbReference>
<dbReference type="Proteomes" id="UP001371305">
    <property type="component" value="Unassembled WGS sequence"/>
</dbReference>
<reference evidence="2 3" key="1">
    <citation type="submission" date="2024-04" db="EMBL/GenBank/DDBJ databases">
        <title>Luteolibacter sp. isolated from soil.</title>
        <authorList>
            <person name="An J."/>
        </authorList>
    </citation>
    <scope>NUCLEOTIDE SEQUENCE [LARGE SCALE GENOMIC DNA]</scope>
    <source>
        <strain evidence="2 3">Y139</strain>
    </source>
</reference>
<dbReference type="PROSITE" id="PS51175">
    <property type="entry name" value="CBM6"/>
    <property type="match status" value="1"/>
</dbReference>
<dbReference type="InterPro" id="IPR005084">
    <property type="entry name" value="CBM6"/>
</dbReference>
<dbReference type="SUPFAM" id="SSF49785">
    <property type="entry name" value="Galactose-binding domain-like"/>
    <property type="match status" value="1"/>
</dbReference>
<name>A0ABU9AXF6_9BACT</name>
<evidence type="ECO:0000259" key="1">
    <source>
        <dbReference type="PROSITE" id="PS51175"/>
    </source>
</evidence>